<dbReference type="GO" id="GO:0003700">
    <property type="term" value="F:DNA-binding transcription factor activity"/>
    <property type="evidence" value="ECO:0007669"/>
    <property type="project" value="InterPro"/>
</dbReference>
<feature type="region of interest" description="Disordered" evidence="8">
    <location>
        <begin position="76"/>
        <end position="101"/>
    </location>
</feature>
<evidence type="ECO:0000256" key="2">
    <source>
        <dbReference type="ARBA" id="ARBA00004389"/>
    </source>
</evidence>
<keyword evidence="11" id="KW-1185">Reference proteome</keyword>
<evidence type="ECO:0000313" key="10">
    <source>
        <dbReference type="EMBL" id="CAK7345955.1"/>
    </source>
</evidence>
<dbReference type="SUPFAM" id="SSF57959">
    <property type="entry name" value="Leucine zipper domain"/>
    <property type="match status" value="1"/>
</dbReference>
<evidence type="ECO:0000256" key="4">
    <source>
        <dbReference type="ARBA" id="ARBA00023015"/>
    </source>
</evidence>
<dbReference type="SMART" id="SM00338">
    <property type="entry name" value="BRLZ"/>
    <property type="match status" value="1"/>
</dbReference>
<name>A0AAV1S3R4_9ROSI</name>
<dbReference type="GO" id="GO:0005789">
    <property type="term" value="C:endoplasmic reticulum membrane"/>
    <property type="evidence" value="ECO:0007669"/>
    <property type="project" value="UniProtKB-SubCell"/>
</dbReference>
<feature type="compositionally biased region" description="Low complexity" evidence="8">
    <location>
        <begin position="85"/>
        <end position="101"/>
    </location>
</feature>
<dbReference type="AlphaFoldDB" id="A0AAV1S3R4"/>
<dbReference type="PANTHER" id="PTHR47416">
    <property type="entry name" value="BASIC-LEUCINE ZIPPER TRANSCRIPTION FACTOR F-RELATED"/>
    <property type="match status" value="1"/>
</dbReference>
<comment type="caution">
    <text evidence="10">The sequence shown here is derived from an EMBL/GenBank/DDBJ whole genome shotgun (WGS) entry which is preliminary data.</text>
</comment>
<comment type="subcellular location">
    <subcellularLocation>
        <location evidence="2">Endoplasmic reticulum membrane</location>
        <topology evidence="2">Single-pass membrane protein</topology>
    </subcellularLocation>
    <subcellularLocation>
        <location evidence="1">Nucleus</location>
    </subcellularLocation>
</comment>
<evidence type="ECO:0000256" key="3">
    <source>
        <dbReference type="ARBA" id="ARBA00007163"/>
    </source>
</evidence>
<evidence type="ECO:0000256" key="6">
    <source>
        <dbReference type="ARBA" id="ARBA00023163"/>
    </source>
</evidence>
<dbReference type="GO" id="GO:0005634">
    <property type="term" value="C:nucleus"/>
    <property type="evidence" value="ECO:0007669"/>
    <property type="project" value="UniProtKB-SubCell"/>
</dbReference>
<organism evidence="10 11">
    <name type="scientific">Dovyalis caffra</name>
    <dbReference type="NCBI Taxonomy" id="77055"/>
    <lineage>
        <taxon>Eukaryota</taxon>
        <taxon>Viridiplantae</taxon>
        <taxon>Streptophyta</taxon>
        <taxon>Embryophyta</taxon>
        <taxon>Tracheophyta</taxon>
        <taxon>Spermatophyta</taxon>
        <taxon>Magnoliopsida</taxon>
        <taxon>eudicotyledons</taxon>
        <taxon>Gunneridae</taxon>
        <taxon>Pentapetalae</taxon>
        <taxon>rosids</taxon>
        <taxon>fabids</taxon>
        <taxon>Malpighiales</taxon>
        <taxon>Salicaceae</taxon>
        <taxon>Flacourtieae</taxon>
        <taxon>Dovyalis</taxon>
    </lineage>
</organism>
<comment type="similarity">
    <text evidence="3">Belongs to the bZIP family.</text>
</comment>
<dbReference type="Gene3D" id="1.20.5.170">
    <property type="match status" value="1"/>
</dbReference>
<dbReference type="Proteomes" id="UP001314170">
    <property type="component" value="Unassembled WGS sequence"/>
</dbReference>
<evidence type="ECO:0000313" key="11">
    <source>
        <dbReference type="Proteomes" id="UP001314170"/>
    </source>
</evidence>
<dbReference type="CDD" id="cd14704">
    <property type="entry name" value="bZIP_HY5-like"/>
    <property type="match status" value="1"/>
</dbReference>
<accession>A0AAV1S3R4</accession>
<dbReference type="PROSITE" id="PS50217">
    <property type="entry name" value="BZIP"/>
    <property type="match status" value="1"/>
</dbReference>
<sequence length="401" mass="44682">MTTNSKPVSFTCIFSLAQEANMCWVGNGKFVINMCLKGGNLRADLENAGAEEDDVLGQIDWDNLFDGLPDSDNNIFELEPPLTADSQPIDDSSKPSSPVKMSSWIGDIETLLMQDDDDKVDQLENCNAFLEDILVDSPSAHESGGELLDASTDKDFTSSDDADGGPKEKDDGAEEKNNNDEEEDPDDSVSKKRRRQLRNKDAALRSRERKKMYVKDLEIKSRYLEGECRRLDRLLQCFIAENHALRLSLQRGNAFGVTSAKQESAVLLLESLLLGSLLWFLGIMCLFPLPAMPQSTLVKVLLETMENKAPENAALRGAGNVTISSQKWEEKPSRRAFGELFFFGEASKGAMSKEVKPWPIAWGSSRLMGLQSKVLPYFSYRSLLEGRIKDKNGKFKRGVEC</sequence>
<evidence type="ECO:0000259" key="9">
    <source>
        <dbReference type="PROSITE" id="PS50217"/>
    </source>
</evidence>
<keyword evidence="4" id="KW-0805">Transcription regulation</keyword>
<dbReference type="InterPro" id="IPR046347">
    <property type="entry name" value="bZIP_sf"/>
</dbReference>
<keyword evidence="7" id="KW-0539">Nucleus</keyword>
<feature type="region of interest" description="Disordered" evidence="8">
    <location>
        <begin position="140"/>
        <end position="201"/>
    </location>
</feature>
<reference evidence="10 11" key="1">
    <citation type="submission" date="2024-01" db="EMBL/GenBank/DDBJ databases">
        <authorList>
            <person name="Waweru B."/>
        </authorList>
    </citation>
    <scope>NUCLEOTIDE SEQUENCE [LARGE SCALE GENOMIC DNA]</scope>
</reference>
<gene>
    <name evidence="10" type="ORF">DCAF_LOCUS18618</name>
</gene>
<feature type="compositionally biased region" description="Basic and acidic residues" evidence="8">
    <location>
        <begin position="164"/>
        <end position="179"/>
    </location>
</feature>
<evidence type="ECO:0000256" key="5">
    <source>
        <dbReference type="ARBA" id="ARBA00023125"/>
    </source>
</evidence>
<dbReference type="PANTHER" id="PTHR47416:SF8">
    <property type="entry name" value="BASIC-LEUCINE ZIPPER TRANSCRIPTION FACTOR E-RELATED"/>
    <property type="match status" value="1"/>
</dbReference>
<keyword evidence="5" id="KW-0238">DNA-binding</keyword>
<protein>
    <recommendedName>
        <fullName evidence="9">BZIP domain-containing protein</fullName>
    </recommendedName>
</protein>
<dbReference type="GO" id="GO:0003677">
    <property type="term" value="F:DNA binding"/>
    <property type="evidence" value="ECO:0007669"/>
    <property type="project" value="UniProtKB-KW"/>
</dbReference>
<dbReference type="Pfam" id="PF00170">
    <property type="entry name" value="bZIP_1"/>
    <property type="match status" value="1"/>
</dbReference>
<keyword evidence="6" id="KW-0804">Transcription</keyword>
<dbReference type="EMBL" id="CAWUPB010001173">
    <property type="protein sequence ID" value="CAK7345955.1"/>
    <property type="molecule type" value="Genomic_DNA"/>
</dbReference>
<feature type="domain" description="BZIP" evidence="9">
    <location>
        <begin position="189"/>
        <end position="246"/>
    </location>
</feature>
<dbReference type="InterPro" id="IPR004827">
    <property type="entry name" value="bZIP"/>
</dbReference>
<evidence type="ECO:0000256" key="1">
    <source>
        <dbReference type="ARBA" id="ARBA00004123"/>
    </source>
</evidence>
<evidence type="ECO:0000256" key="8">
    <source>
        <dbReference type="SAM" id="MobiDB-lite"/>
    </source>
</evidence>
<evidence type="ECO:0000256" key="7">
    <source>
        <dbReference type="ARBA" id="ARBA00023242"/>
    </source>
</evidence>
<proteinExistence type="inferred from homology"/>